<dbReference type="GO" id="GO:0016020">
    <property type="term" value="C:membrane"/>
    <property type="evidence" value="ECO:0007669"/>
    <property type="project" value="UniProtKB-SubCell"/>
</dbReference>
<evidence type="ECO:0000256" key="4">
    <source>
        <dbReference type="ARBA" id="ARBA00022725"/>
    </source>
</evidence>
<dbReference type="GO" id="GO:0004984">
    <property type="term" value="F:olfactory receptor activity"/>
    <property type="evidence" value="ECO:0007669"/>
    <property type="project" value="InterPro"/>
</dbReference>
<accession>A0A6J1QJW5</accession>
<evidence type="ECO:0000256" key="2">
    <source>
        <dbReference type="ARBA" id="ARBA00022606"/>
    </source>
</evidence>
<dbReference type="Pfam" id="PF02949">
    <property type="entry name" value="7tm_6"/>
    <property type="match status" value="1"/>
</dbReference>
<reference evidence="11 12" key="1">
    <citation type="submission" date="2025-04" db="UniProtKB">
        <authorList>
            <consortium name="RefSeq"/>
        </authorList>
    </citation>
    <scope>IDENTIFICATION</scope>
    <source>
        <tissue evidence="11 12">Whole body</tissue>
    </source>
</reference>
<evidence type="ECO:0000313" key="10">
    <source>
        <dbReference type="Proteomes" id="UP000504618"/>
    </source>
</evidence>
<dbReference type="InterPro" id="IPR004117">
    <property type="entry name" value="7tm6_olfct_rcpt"/>
</dbReference>
<name>A0A6J1QJW5_9HYME</name>
<feature type="transmembrane region" description="Helical" evidence="9">
    <location>
        <begin position="176"/>
        <end position="204"/>
    </location>
</feature>
<gene>
    <name evidence="11" type="primary">LOC112461233</name>
    <name evidence="12" type="synonym">LOC112463970</name>
</gene>
<dbReference type="AlphaFoldDB" id="A0A6J1QJW5"/>
<evidence type="ECO:0000256" key="5">
    <source>
        <dbReference type="ARBA" id="ARBA00022989"/>
    </source>
</evidence>
<keyword evidence="7" id="KW-0675">Receptor</keyword>
<keyword evidence="4" id="KW-0552">Olfaction</keyword>
<evidence type="ECO:0000256" key="8">
    <source>
        <dbReference type="ARBA" id="ARBA00023224"/>
    </source>
</evidence>
<feature type="transmembrane region" description="Helical" evidence="9">
    <location>
        <begin position="65"/>
        <end position="83"/>
    </location>
</feature>
<protein>
    <submittedName>
        <fullName evidence="11">Uncharacterized protein LOC112461233</fullName>
    </submittedName>
    <submittedName>
        <fullName evidence="12">Uncharacterized protein LOC112463970</fullName>
    </submittedName>
</protein>
<dbReference type="GeneID" id="112461233"/>
<evidence type="ECO:0000256" key="6">
    <source>
        <dbReference type="ARBA" id="ARBA00023136"/>
    </source>
</evidence>
<dbReference type="RefSeq" id="XP_024882168.1">
    <property type="nucleotide sequence ID" value="XM_025026400.1"/>
</dbReference>
<feature type="transmembrane region" description="Helical" evidence="9">
    <location>
        <begin position="31"/>
        <end position="53"/>
    </location>
</feature>
<dbReference type="GO" id="GO:0007165">
    <property type="term" value="P:signal transduction"/>
    <property type="evidence" value="ECO:0007669"/>
    <property type="project" value="UniProtKB-KW"/>
</dbReference>
<dbReference type="OrthoDB" id="8185860at2759"/>
<dbReference type="Proteomes" id="UP000504618">
    <property type="component" value="Unplaced"/>
</dbReference>
<comment type="subcellular location">
    <subcellularLocation>
        <location evidence="1">Membrane</location>
        <topology evidence="1">Multi-pass membrane protein</topology>
    </subcellularLocation>
</comment>
<evidence type="ECO:0000313" key="12">
    <source>
        <dbReference type="RefSeq" id="XP_024886468.1"/>
    </source>
</evidence>
<organism evidence="10 11">
    <name type="scientific">Temnothorax curvispinosus</name>
    <dbReference type="NCBI Taxonomy" id="300111"/>
    <lineage>
        <taxon>Eukaryota</taxon>
        <taxon>Metazoa</taxon>
        <taxon>Ecdysozoa</taxon>
        <taxon>Arthropoda</taxon>
        <taxon>Hexapoda</taxon>
        <taxon>Insecta</taxon>
        <taxon>Pterygota</taxon>
        <taxon>Neoptera</taxon>
        <taxon>Endopterygota</taxon>
        <taxon>Hymenoptera</taxon>
        <taxon>Apocrita</taxon>
        <taxon>Aculeata</taxon>
        <taxon>Formicoidea</taxon>
        <taxon>Formicidae</taxon>
        <taxon>Myrmicinae</taxon>
        <taxon>Temnothorax</taxon>
    </lineage>
</organism>
<dbReference type="RefSeq" id="XP_024886468.1">
    <property type="nucleotide sequence ID" value="XM_025030700.1"/>
</dbReference>
<feature type="transmembrane region" description="Helical" evidence="9">
    <location>
        <begin position="123"/>
        <end position="143"/>
    </location>
</feature>
<sequence>MDFFDTRYFKINKFFLSFTGLWPHQKPFMKLLTRSFAIFGFTTMLVPQIAYILRQADDLDNTFELMPLLTGTVICITRIISITRNSGMLKVLLQHMQDDWNNLLSDEETQILMFYAEKSRKLTLAYSICICGFIFCFASLPLAGPILDIISPLNETRPRKLPQLADFIVLDQEKHYYTLLLILYLDYILCVSVVIATDTLYVFLVEHICGMYDILW</sequence>
<proteinExistence type="predicted"/>
<evidence type="ECO:0000256" key="1">
    <source>
        <dbReference type="ARBA" id="ARBA00004141"/>
    </source>
</evidence>
<evidence type="ECO:0000313" key="11">
    <source>
        <dbReference type="RefSeq" id="XP_024882168.1"/>
    </source>
</evidence>
<keyword evidence="5 9" id="KW-1133">Transmembrane helix</keyword>
<evidence type="ECO:0000256" key="3">
    <source>
        <dbReference type="ARBA" id="ARBA00022692"/>
    </source>
</evidence>
<keyword evidence="2" id="KW-0716">Sensory transduction</keyword>
<dbReference type="GO" id="GO:0005549">
    <property type="term" value="F:odorant binding"/>
    <property type="evidence" value="ECO:0007669"/>
    <property type="project" value="InterPro"/>
</dbReference>
<keyword evidence="10" id="KW-1185">Reference proteome</keyword>
<evidence type="ECO:0000256" key="9">
    <source>
        <dbReference type="SAM" id="Phobius"/>
    </source>
</evidence>
<keyword evidence="6 9" id="KW-0472">Membrane</keyword>
<keyword evidence="8" id="KW-0807">Transducer</keyword>
<evidence type="ECO:0000256" key="7">
    <source>
        <dbReference type="ARBA" id="ARBA00023170"/>
    </source>
</evidence>
<keyword evidence="3 9" id="KW-0812">Transmembrane</keyword>